<dbReference type="AlphaFoldDB" id="A0A9D7FFU3"/>
<dbReference type="Proteomes" id="UP000886602">
    <property type="component" value="Unassembled WGS sequence"/>
</dbReference>
<dbReference type="PANTHER" id="PTHR46229">
    <property type="entry name" value="BOLA TRANSCRIPTION REGULATOR"/>
    <property type="match status" value="1"/>
</dbReference>
<dbReference type="PIRSF" id="PIRSF003113">
    <property type="entry name" value="BolA"/>
    <property type="match status" value="1"/>
</dbReference>
<name>A0A9D7FFU3_9RHOO</name>
<protein>
    <submittedName>
        <fullName evidence="3">BolA family transcriptional regulator</fullName>
    </submittedName>
</protein>
<sequence length="80" mass="8730">MESEQIKKIIAAGLPCEGLHVEGDGDHFEAILVSSEFIGTSRVQRQQLVNALLRAYFDSGELHALSMKTLTPDERSALCG</sequence>
<gene>
    <name evidence="3" type="ORF">IPJ48_20105</name>
</gene>
<dbReference type="InterPro" id="IPR050961">
    <property type="entry name" value="BolA/IbaG_stress_morph_reg"/>
</dbReference>
<organism evidence="3 4">
    <name type="scientific">Candidatus Propionivibrio dominans</name>
    <dbReference type="NCBI Taxonomy" id="2954373"/>
    <lineage>
        <taxon>Bacteria</taxon>
        <taxon>Pseudomonadati</taxon>
        <taxon>Pseudomonadota</taxon>
        <taxon>Betaproteobacteria</taxon>
        <taxon>Rhodocyclales</taxon>
        <taxon>Rhodocyclaceae</taxon>
        <taxon>Propionivibrio</taxon>
    </lineage>
</organism>
<dbReference type="PANTHER" id="PTHR46229:SF2">
    <property type="entry name" value="BOLA-LIKE PROTEIN 1"/>
    <property type="match status" value="1"/>
</dbReference>
<dbReference type="Gene3D" id="3.30.300.90">
    <property type="entry name" value="BolA-like"/>
    <property type="match status" value="1"/>
</dbReference>
<dbReference type="SUPFAM" id="SSF82657">
    <property type="entry name" value="BolA-like"/>
    <property type="match status" value="1"/>
</dbReference>
<evidence type="ECO:0000256" key="1">
    <source>
        <dbReference type="ARBA" id="ARBA00005578"/>
    </source>
</evidence>
<dbReference type="EMBL" id="JADJNC010000064">
    <property type="protein sequence ID" value="MBK7425188.1"/>
    <property type="molecule type" value="Genomic_DNA"/>
</dbReference>
<reference evidence="3" key="1">
    <citation type="submission" date="2020-10" db="EMBL/GenBank/DDBJ databases">
        <title>Connecting structure to function with the recovery of over 1000 high-quality activated sludge metagenome-assembled genomes encoding full-length rRNA genes using long-read sequencing.</title>
        <authorList>
            <person name="Singleton C.M."/>
            <person name="Petriglieri F."/>
            <person name="Kristensen J.M."/>
            <person name="Kirkegaard R.H."/>
            <person name="Michaelsen T.Y."/>
            <person name="Andersen M.H."/>
            <person name="Karst S.M."/>
            <person name="Dueholm M.S."/>
            <person name="Nielsen P.H."/>
            <person name="Albertsen M."/>
        </authorList>
    </citation>
    <scope>NUCLEOTIDE SEQUENCE</scope>
    <source>
        <strain evidence="3">EsbW_18-Q3-R4-48_MAXAC.044</strain>
    </source>
</reference>
<evidence type="ECO:0000313" key="4">
    <source>
        <dbReference type="Proteomes" id="UP000886602"/>
    </source>
</evidence>
<comment type="caution">
    <text evidence="3">The sequence shown here is derived from an EMBL/GenBank/DDBJ whole genome shotgun (WGS) entry which is preliminary data.</text>
</comment>
<accession>A0A9D7FFU3</accession>
<evidence type="ECO:0000256" key="2">
    <source>
        <dbReference type="RuleBase" id="RU003860"/>
    </source>
</evidence>
<dbReference type="InterPro" id="IPR036065">
    <property type="entry name" value="BolA-like_sf"/>
</dbReference>
<evidence type="ECO:0000313" key="3">
    <source>
        <dbReference type="EMBL" id="MBK7425188.1"/>
    </source>
</evidence>
<proteinExistence type="inferred from homology"/>
<comment type="similarity">
    <text evidence="1 2">Belongs to the BolA/IbaG family.</text>
</comment>
<dbReference type="InterPro" id="IPR002634">
    <property type="entry name" value="BolA"/>
</dbReference>
<dbReference type="Pfam" id="PF01722">
    <property type="entry name" value="BolA"/>
    <property type="match status" value="1"/>
</dbReference>